<evidence type="ECO:0000313" key="3">
    <source>
        <dbReference type="Proteomes" id="UP000008021"/>
    </source>
</evidence>
<accession>A0A0E0EE57</accession>
<dbReference type="AlphaFoldDB" id="A0A0E0EE57"/>
<evidence type="ECO:0000313" key="2">
    <source>
        <dbReference type="EnsemblPlants" id="OMERI07G18100.2"/>
    </source>
</evidence>
<feature type="region of interest" description="Disordered" evidence="1">
    <location>
        <begin position="40"/>
        <end position="75"/>
    </location>
</feature>
<name>A0A0E0EE57_9ORYZ</name>
<organism evidence="2">
    <name type="scientific">Oryza meridionalis</name>
    <dbReference type="NCBI Taxonomy" id="40149"/>
    <lineage>
        <taxon>Eukaryota</taxon>
        <taxon>Viridiplantae</taxon>
        <taxon>Streptophyta</taxon>
        <taxon>Embryophyta</taxon>
        <taxon>Tracheophyta</taxon>
        <taxon>Spermatophyta</taxon>
        <taxon>Magnoliopsida</taxon>
        <taxon>Liliopsida</taxon>
        <taxon>Poales</taxon>
        <taxon>Poaceae</taxon>
        <taxon>BOP clade</taxon>
        <taxon>Oryzoideae</taxon>
        <taxon>Oryzeae</taxon>
        <taxon>Oryzinae</taxon>
        <taxon>Oryza</taxon>
    </lineage>
</organism>
<protein>
    <submittedName>
        <fullName evidence="2">Uncharacterized protein</fullName>
    </submittedName>
</protein>
<evidence type="ECO:0000256" key="1">
    <source>
        <dbReference type="SAM" id="MobiDB-lite"/>
    </source>
</evidence>
<proteinExistence type="predicted"/>
<dbReference type="Gramene" id="OMERI07G18100.2">
    <property type="protein sequence ID" value="OMERI07G18100.2"/>
    <property type="gene ID" value="OMERI07G18100"/>
</dbReference>
<dbReference type="Proteomes" id="UP000008021">
    <property type="component" value="Chromosome 7"/>
</dbReference>
<dbReference type="EnsemblPlants" id="OMERI07G18100.4">
    <property type="protein sequence ID" value="OMERI07G18100.4"/>
    <property type="gene ID" value="OMERI07G18100"/>
</dbReference>
<dbReference type="HOGENOM" id="CLU_919429_0_0_1"/>
<reference evidence="2" key="2">
    <citation type="submission" date="2018-05" db="EMBL/GenBank/DDBJ databases">
        <title>OmerRS3 (Oryza meridionalis Reference Sequence Version 3).</title>
        <authorList>
            <person name="Zhang J."/>
            <person name="Kudrna D."/>
            <person name="Lee S."/>
            <person name="Talag J."/>
            <person name="Welchert J."/>
            <person name="Wing R.A."/>
        </authorList>
    </citation>
    <scope>NUCLEOTIDE SEQUENCE [LARGE SCALE GENOMIC DNA]</scope>
    <source>
        <strain evidence="2">OR44</strain>
    </source>
</reference>
<dbReference type="Gramene" id="OMERI07G18100.4">
    <property type="protein sequence ID" value="OMERI07G18100.4"/>
    <property type="gene ID" value="OMERI07G18100"/>
</dbReference>
<keyword evidence="3" id="KW-1185">Reference proteome</keyword>
<reference evidence="2" key="1">
    <citation type="submission" date="2015-04" db="UniProtKB">
        <authorList>
            <consortium name="EnsemblPlants"/>
        </authorList>
    </citation>
    <scope>IDENTIFICATION</scope>
</reference>
<sequence>MAALRPTWSPPHLAVTAAPTSTPAFLPLISQRRRLSLPAPVRRIQLRSHCTKSPTEPEPEPEHEGDGADEDAAARSEHPAIIFQERLDKFRDDYRAALGLRTPPDMFRKEKYQISVILQKMYSSGSKILNADEKEMALKVCTNAQSALDLASEVMDVAAFGFGTTEISQCTADQMVRTYTTIFCEAANESYHNRVKMETILSFLDALGGLGAITHILVQDTVDKLHNGHLKKKIAHDVDALSHKFDKEMKNLKDDFKRATRIEVVDHTSVNETVLHGVTCAELYVYDLIKCRRAALPSISGLDICVEDSRPLQRLPCL</sequence>
<dbReference type="EnsemblPlants" id="OMERI07G18100.2">
    <property type="protein sequence ID" value="OMERI07G18100.2"/>
    <property type="gene ID" value="OMERI07G18100"/>
</dbReference>
<feature type="compositionally biased region" description="Basic and acidic residues" evidence="1">
    <location>
        <begin position="60"/>
        <end position="75"/>
    </location>
</feature>